<organism evidence="3 4">
    <name type="scientific">Clostridium hominis</name>
    <dbReference type="NCBI Taxonomy" id="2763036"/>
    <lineage>
        <taxon>Bacteria</taxon>
        <taxon>Bacillati</taxon>
        <taxon>Bacillota</taxon>
        <taxon>Clostridia</taxon>
        <taxon>Eubacteriales</taxon>
        <taxon>Clostridiaceae</taxon>
        <taxon>Clostridium</taxon>
    </lineage>
</organism>
<dbReference type="CDD" id="cd02209">
    <property type="entry name" value="cupin_XRE_C"/>
    <property type="match status" value="1"/>
</dbReference>
<keyword evidence="4" id="KW-1185">Reference proteome</keyword>
<dbReference type="InterPro" id="IPR001387">
    <property type="entry name" value="Cro/C1-type_HTH"/>
</dbReference>
<feature type="domain" description="HTH cro/C1-type" evidence="2">
    <location>
        <begin position="9"/>
        <end position="63"/>
    </location>
</feature>
<dbReference type="InterPro" id="IPR014710">
    <property type="entry name" value="RmlC-like_jellyroll"/>
</dbReference>
<dbReference type="SMART" id="SM00530">
    <property type="entry name" value="HTH_XRE"/>
    <property type="match status" value="1"/>
</dbReference>
<evidence type="ECO:0000313" key="3">
    <source>
        <dbReference type="EMBL" id="MBC5628350.1"/>
    </source>
</evidence>
<dbReference type="InterPro" id="IPR010982">
    <property type="entry name" value="Lambda_DNA-bd_dom_sf"/>
</dbReference>
<dbReference type="SUPFAM" id="SSF47413">
    <property type="entry name" value="lambda repressor-like DNA-binding domains"/>
    <property type="match status" value="1"/>
</dbReference>
<dbReference type="CDD" id="cd00093">
    <property type="entry name" value="HTH_XRE"/>
    <property type="match status" value="1"/>
</dbReference>
<dbReference type="InterPro" id="IPR011051">
    <property type="entry name" value="RmlC_Cupin_sf"/>
</dbReference>
<protein>
    <submittedName>
        <fullName evidence="3">Cupin domain-containing protein</fullName>
    </submittedName>
</protein>
<dbReference type="Pfam" id="PF01381">
    <property type="entry name" value="HTH_3"/>
    <property type="match status" value="1"/>
</dbReference>
<keyword evidence="1" id="KW-0238">DNA-binding</keyword>
<dbReference type="SUPFAM" id="SSF51182">
    <property type="entry name" value="RmlC-like cupins"/>
    <property type="match status" value="1"/>
</dbReference>
<sequence length="185" mass="21054">MIADVGQKIKNLRKEKGLTLKELSDDTSFSVGFLSQLERGLTTIAIDSLEKIAKSLNVELAYFIQEDRKKDKTVVIRSYEKEVSQVTSNQFIHYDLCGNKDLSMMPRLIEILPSKAKEQIKSYPHCGEEFLYVLEGILTLHIGGQSYDLFPGDSAHYQSTIDHNWCNNTNRIVKIITVHSTKKDT</sequence>
<dbReference type="Gene3D" id="1.10.260.40">
    <property type="entry name" value="lambda repressor-like DNA-binding domains"/>
    <property type="match status" value="1"/>
</dbReference>
<dbReference type="InterPro" id="IPR013096">
    <property type="entry name" value="Cupin_2"/>
</dbReference>
<evidence type="ECO:0000313" key="4">
    <source>
        <dbReference type="Proteomes" id="UP000596929"/>
    </source>
</evidence>
<dbReference type="InterPro" id="IPR050807">
    <property type="entry name" value="TransReg_Diox_bact_type"/>
</dbReference>
<reference evidence="3 4" key="1">
    <citation type="submission" date="2020-08" db="EMBL/GenBank/DDBJ databases">
        <title>Genome public.</title>
        <authorList>
            <person name="Liu C."/>
            <person name="Sun Q."/>
        </authorList>
    </citation>
    <scope>NUCLEOTIDE SEQUENCE [LARGE SCALE GENOMIC DNA]</scope>
    <source>
        <strain evidence="3 4">NSJ-6</strain>
    </source>
</reference>
<dbReference type="Gene3D" id="2.60.120.10">
    <property type="entry name" value="Jelly Rolls"/>
    <property type="match status" value="1"/>
</dbReference>
<dbReference type="PANTHER" id="PTHR46797">
    <property type="entry name" value="HTH-TYPE TRANSCRIPTIONAL REGULATOR"/>
    <property type="match status" value="1"/>
</dbReference>
<dbReference type="Proteomes" id="UP000596929">
    <property type="component" value="Unassembled WGS sequence"/>
</dbReference>
<accession>A0ABR7DAD0</accession>
<dbReference type="PROSITE" id="PS50943">
    <property type="entry name" value="HTH_CROC1"/>
    <property type="match status" value="1"/>
</dbReference>
<dbReference type="EMBL" id="JACOOO010000007">
    <property type="protein sequence ID" value="MBC5628350.1"/>
    <property type="molecule type" value="Genomic_DNA"/>
</dbReference>
<proteinExistence type="predicted"/>
<comment type="caution">
    <text evidence="3">The sequence shown here is derived from an EMBL/GenBank/DDBJ whole genome shotgun (WGS) entry which is preliminary data.</text>
</comment>
<evidence type="ECO:0000256" key="1">
    <source>
        <dbReference type="ARBA" id="ARBA00023125"/>
    </source>
</evidence>
<dbReference type="RefSeq" id="WP_032118222.1">
    <property type="nucleotide sequence ID" value="NZ_JACOOO010000007.1"/>
</dbReference>
<dbReference type="PANTHER" id="PTHR46797:SF25">
    <property type="entry name" value="TRANSCRIPTIONAL REGULATOR"/>
    <property type="match status" value="1"/>
</dbReference>
<evidence type="ECO:0000259" key="2">
    <source>
        <dbReference type="PROSITE" id="PS50943"/>
    </source>
</evidence>
<gene>
    <name evidence="3" type="ORF">H8S20_05515</name>
</gene>
<dbReference type="Pfam" id="PF07883">
    <property type="entry name" value="Cupin_2"/>
    <property type="match status" value="1"/>
</dbReference>
<name>A0ABR7DAD0_9CLOT</name>